<comment type="subcellular location">
    <subcellularLocation>
        <location evidence="1">Membrane</location>
        <topology evidence="1">Multi-pass membrane protein</topology>
    </subcellularLocation>
</comment>
<gene>
    <name evidence="7" type="ORF">HF086_000617</name>
</gene>
<accession>A0A922MCU4</accession>
<evidence type="ECO:0000256" key="5">
    <source>
        <dbReference type="SAM" id="Phobius"/>
    </source>
</evidence>
<protein>
    <recommendedName>
        <fullName evidence="6">Sugar phosphate transporter domain-containing protein</fullName>
    </recommendedName>
</protein>
<dbReference type="InterPro" id="IPR050186">
    <property type="entry name" value="TPT_transporter"/>
</dbReference>
<evidence type="ECO:0000256" key="2">
    <source>
        <dbReference type="ARBA" id="ARBA00022692"/>
    </source>
</evidence>
<feature type="transmembrane region" description="Helical" evidence="5">
    <location>
        <begin position="21"/>
        <end position="42"/>
    </location>
</feature>
<dbReference type="AlphaFoldDB" id="A0A922MCU4"/>
<evidence type="ECO:0000313" key="7">
    <source>
        <dbReference type="EMBL" id="KAH9634645.1"/>
    </source>
</evidence>
<proteinExistence type="predicted"/>
<keyword evidence="4 5" id="KW-0472">Membrane</keyword>
<keyword evidence="3 5" id="KW-1133">Transmembrane helix</keyword>
<dbReference type="InterPro" id="IPR004853">
    <property type="entry name" value="Sugar_P_trans_dom"/>
</dbReference>
<feature type="transmembrane region" description="Helical" evidence="5">
    <location>
        <begin position="113"/>
        <end position="139"/>
    </location>
</feature>
<feature type="transmembrane region" description="Helical" evidence="5">
    <location>
        <begin position="62"/>
        <end position="80"/>
    </location>
</feature>
<name>A0A922MCU4_SPOEX</name>
<feature type="domain" description="Sugar phosphate transporter" evidence="6">
    <location>
        <begin position="2"/>
        <end position="161"/>
    </location>
</feature>
<dbReference type="EMBL" id="JACEFF010000599">
    <property type="protein sequence ID" value="KAH9634645.1"/>
    <property type="molecule type" value="Genomic_DNA"/>
</dbReference>
<dbReference type="Pfam" id="PF03151">
    <property type="entry name" value="TPT"/>
    <property type="match status" value="1"/>
</dbReference>
<sequence>MISTGLIMFTYKATQFNLLGFNFLLIASFAAGLRWTFAQLLMQKSKLGLHNPVDMVFHVQPWMFVSLLPFTIMFEGFACYDHLQKLSADRLLPTILKVSVGATIAFAMEISEFLVVTYTSSLTLSISGIFKMCILVLAVEVSGDVLSPINVVGLAVCLLGICGHIVHKVIFIKSVAGTIQAVDEDFDKIRRPLKITGEHDKPLLEDQTWPASEESDFDSNVVLFEVLQRRDGR</sequence>
<evidence type="ECO:0000256" key="4">
    <source>
        <dbReference type="ARBA" id="ARBA00023136"/>
    </source>
</evidence>
<evidence type="ECO:0000313" key="8">
    <source>
        <dbReference type="Proteomes" id="UP000814243"/>
    </source>
</evidence>
<evidence type="ECO:0000259" key="6">
    <source>
        <dbReference type="Pfam" id="PF03151"/>
    </source>
</evidence>
<feature type="transmembrane region" description="Helical" evidence="5">
    <location>
        <begin position="145"/>
        <end position="166"/>
    </location>
</feature>
<organism evidence="7 8">
    <name type="scientific">Spodoptera exigua</name>
    <name type="common">Beet armyworm</name>
    <name type="synonym">Noctua fulgens</name>
    <dbReference type="NCBI Taxonomy" id="7107"/>
    <lineage>
        <taxon>Eukaryota</taxon>
        <taxon>Metazoa</taxon>
        <taxon>Ecdysozoa</taxon>
        <taxon>Arthropoda</taxon>
        <taxon>Hexapoda</taxon>
        <taxon>Insecta</taxon>
        <taxon>Pterygota</taxon>
        <taxon>Neoptera</taxon>
        <taxon>Endopterygota</taxon>
        <taxon>Lepidoptera</taxon>
        <taxon>Glossata</taxon>
        <taxon>Ditrysia</taxon>
        <taxon>Noctuoidea</taxon>
        <taxon>Noctuidae</taxon>
        <taxon>Amphipyrinae</taxon>
        <taxon>Spodoptera</taxon>
    </lineage>
</organism>
<dbReference type="GO" id="GO:0016020">
    <property type="term" value="C:membrane"/>
    <property type="evidence" value="ECO:0007669"/>
    <property type="project" value="UniProtKB-SubCell"/>
</dbReference>
<comment type="caution">
    <text evidence="7">The sequence shown here is derived from an EMBL/GenBank/DDBJ whole genome shotgun (WGS) entry which is preliminary data.</text>
</comment>
<dbReference type="Proteomes" id="UP000814243">
    <property type="component" value="Unassembled WGS sequence"/>
</dbReference>
<evidence type="ECO:0000256" key="1">
    <source>
        <dbReference type="ARBA" id="ARBA00004141"/>
    </source>
</evidence>
<keyword evidence="2 5" id="KW-0812">Transmembrane</keyword>
<dbReference type="PANTHER" id="PTHR11132">
    <property type="entry name" value="SOLUTE CARRIER FAMILY 35"/>
    <property type="match status" value="1"/>
</dbReference>
<evidence type="ECO:0000256" key="3">
    <source>
        <dbReference type="ARBA" id="ARBA00022989"/>
    </source>
</evidence>
<reference evidence="7" key="1">
    <citation type="journal article" date="2021" name="G3 (Bethesda)">
        <title>Genome and transcriptome analysis of the beet armyworm Spodoptera exigua reveals targets for pest control. .</title>
        <authorList>
            <person name="Simon S."/>
            <person name="Breeschoten T."/>
            <person name="Jansen H.J."/>
            <person name="Dirks R.P."/>
            <person name="Schranz M.E."/>
            <person name="Ros V.I.D."/>
        </authorList>
    </citation>
    <scope>NUCLEOTIDE SEQUENCE</scope>
    <source>
        <strain evidence="7">TB_SE_WUR_2020</strain>
    </source>
</reference>